<accession>A0A2W4SZ05</accession>
<feature type="region of interest" description="Disordered" evidence="1">
    <location>
        <begin position="1"/>
        <end position="23"/>
    </location>
</feature>
<protein>
    <recommendedName>
        <fullName evidence="2">Actin-like protein N-terminal domain-containing protein</fullName>
    </recommendedName>
</protein>
<dbReference type="InterPro" id="IPR043129">
    <property type="entry name" value="ATPase_NBD"/>
</dbReference>
<dbReference type="Gene3D" id="3.30.420.40">
    <property type="match status" value="1"/>
</dbReference>
<evidence type="ECO:0000313" key="3">
    <source>
        <dbReference type="EMBL" id="PZN75697.1"/>
    </source>
</evidence>
<sequence>MGLSGGKPDVSLHPAGAAPVDRLPESIGRQENALRVSVDGEMWAVGVHHGKFSQWSRSLHGDYVQTPSYRALFLASLLLSGRDKVDVLVTGLPVSQWLERIEEALRTAKGHVLLFGWTVEIQPYLAQAAERVAPVALEALRHCH</sequence>
<name>A0A2W4SZ05_9GAMM</name>
<reference evidence="3 4" key="1">
    <citation type="journal article" date="2018" name="Aquat. Microb. Ecol.">
        <title>Gammaproteobacterial methanotrophs dominate.</title>
        <authorList>
            <person name="Rissanen A.J."/>
            <person name="Saarenheimo J."/>
            <person name="Tiirola M."/>
            <person name="Peura S."/>
            <person name="Aalto S.L."/>
            <person name="Karvinen A."/>
            <person name="Nykanen H."/>
        </authorList>
    </citation>
    <scope>NUCLEOTIDE SEQUENCE [LARGE SCALE GENOMIC DNA]</scope>
    <source>
        <strain evidence="3">AMbin10</strain>
    </source>
</reference>
<dbReference type="InterPro" id="IPR040607">
    <property type="entry name" value="ALP_N"/>
</dbReference>
<gene>
    <name evidence="3" type="ORF">DM484_18095</name>
</gene>
<comment type="caution">
    <text evidence="3">The sequence shown here is derived from an EMBL/GenBank/DDBJ whole genome shotgun (WGS) entry which is preliminary data.</text>
</comment>
<dbReference type="EMBL" id="QJPH01000379">
    <property type="protein sequence ID" value="PZN75697.1"/>
    <property type="molecule type" value="Genomic_DNA"/>
</dbReference>
<organism evidence="3 4">
    <name type="scientific">Candidatus Methylumidiphilus alinenensis</name>
    <dbReference type="NCBI Taxonomy" id="2202197"/>
    <lineage>
        <taxon>Bacteria</taxon>
        <taxon>Pseudomonadati</taxon>
        <taxon>Pseudomonadota</taxon>
        <taxon>Gammaproteobacteria</taxon>
        <taxon>Methylococcales</taxon>
        <taxon>Candidatus Methylumidiphilus</taxon>
    </lineage>
</organism>
<evidence type="ECO:0000313" key="4">
    <source>
        <dbReference type="Proteomes" id="UP000249396"/>
    </source>
</evidence>
<dbReference type="SUPFAM" id="SSF53067">
    <property type="entry name" value="Actin-like ATPase domain"/>
    <property type="match status" value="1"/>
</dbReference>
<evidence type="ECO:0000256" key="1">
    <source>
        <dbReference type="SAM" id="MobiDB-lite"/>
    </source>
</evidence>
<dbReference type="AlphaFoldDB" id="A0A2W4SZ05"/>
<dbReference type="Pfam" id="PF17989">
    <property type="entry name" value="ALP_N"/>
    <property type="match status" value="1"/>
</dbReference>
<proteinExistence type="predicted"/>
<evidence type="ECO:0000259" key="2">
    <source>
        <dbReference type="Pfam" id="PF17989"/>
    </source>
</evidence>
<feature type="domain" description="Actin-like protein N-terminal" evidence="2">
    <location>
        <begin position="11"/>
        <end position="106"/>
    </location>
</feature>
<dbReference type="Proteomes" id="UP000249396">
    <property type="component" value="Unassembled WGS sequence"/>
</dbReference>